<organism evidence="1 2">
    <name type="scientific">Cercospora zeae-maydis SCOH1-5</name>
    <dbReference type="NCBI Taxonomy" id="717836"/>
    <lineage>
        <taxon>Eukaryota</taxon>
        <taxon>Fungi</taxon>
        <taxon>Dikarya</taxon>
        <taxon>Ascomycota</taxon>
        <taxon>Pezizomycotina</taxon>
        <taxon>Dothideomycetes</taxon>
        <taxon>Dothideomycetidae</taxon>
        <taxon>Mycosphaerellales</taxon>
        <taxon>Mycosphaerellaceae</taxon>
        <taxon>Cercospora</taxon>
    </lineage>
</organism>
<evidence type="ECO:0000313" key="2">
    <source>
        <dbReference type="Proteomes" id="UP000799539"/>
    </source>
</evidence>
<dbReference type="AlphaFoldDB" id="A0A6A6F2G2"/>
<gene>
    <name evidence="1" type="ORF">CERZMDRAFT_88560</name>
</gene>
<protein>
    <submittedName>
        <fullName evidence="1">Uncharacterized protein</fullName>
    </submittedName>
</protein>
<dbReference type="EMBL" id="ML992704">
    <property type="protein sequence ID" value="KAF2207349.1"/>
    <property type="molecule type" value="Genomic_DNA"/>
</dbReference>
<proteinExistence type="predicted"/>
<accession>A0A6A6F2G2</accession>
<evidence type="ECO:0000313" key="1">
    <source>
        <dbReference type="EMBL" id="KAF2207349.1"/>
    </source>
</evidence>
<keyword evidence="2" id="KW-1185">Reference proteome</keyword>
<dbReference type="Proteomes" id="UP000799539">
    <property type="component" value="Unassembled WGS sequence"/>
</dbReference>
<name>A0A6A6F2G2_9PEZI</name>
<sequence length="143" mass="15841">MAECQRHAPVVVAATKQDAFLDRFLGQLTRERERSKQECGAAAEEGLLEEDRSYRRASHGCTRRVDGRADHPPLTTSIPLLSFTLSAPLVFRDERKLASCLKIHMAVYEVMGHCKLAGGHALKPSSLRGSKDDIWPGGASERR</sequence>
<reference evidence="1" key="1">
    <citation type="journal article" date="2020" name="Stud. Mycol.">
        <title>101 Dothideomycetes genomes: a test case for predicting lifestyles and emergence of pathogens.</title>
        <authorList>
            <person name="Haridas S."/>
            <person name="Albert R."/>
            <person name="Binder M."/>
            <person name="Bloem J."/>
            <person name="Labutti K."/>
            <person name="Salamov A."/>
            <person name="Andreopoulos B."/>
            <person name="Baker S."/>
            <person name="Barry K."/>
            <person name="Bills G."/>
            <person name="Bluhm B."/>
            <person name="Cannon C."/>
            <person name="Castanera R."/>
            <person name="Culley D."/>
            <person name="Daum C."/>
            <person name="Ezra D."/>
            <person name="Gonzalez J."/>
            <person name="Henrissat B."/>
            <person name="Kuo A."/>
            <person name="Liang C."/>
            <person name="Lipzen A."/>
            <person name="Lutzoni F."/>
            <person name="Magnuson J."/>
            <person name="Mondo S."/>
            <person name="Nolan M."/>
            <person name="Ohm R."/>
            <person name="Pangilinan J."/>
            <person name="Park H.-J."/>
            <person name="Ramirez L."/>
            <person name="Alfaro M."/>
            <person name="Sun H."/>
            <person name="Tritt A."/>
            <person name="Yoshinaga Y."/>
            <person name="Zwiers L.-H."/>
            <person name="Turgeon B."/>
            <person name="Goodwin S."/>
            <person name="Spatafora J."/>
            <person name="Crous P."/>
            <person name="Grigoriev I."/>
        </authorList>
    </citation>
    <scope>NUCLEOTIDE SEQUENCE</scope>
    <source>
        <strain evidence="1">SCOH1-5</strain>
    </source>
</reference>